<feature type="transmembrane region" description="Helical" evidence="7">
    <location>
        <begin position="184"/>
        <end position="206"/>
    </location>
</feature>
<evidence type="ECO:0008006" key="10">
    <source>
        <dbReference type="Google" id="ProtNLM"/>
    </source>
</evidence>
<comment type="caution">
    <text evidence="8">The sequence shown here is derived from an EMBL/GenBank/DDBJ whole genome shotgun (WGS) entry which is preliminary data.</text>
</comment>
<dbReference type="InterPro" id="IPR002259">
    <property type="entry name" value="Eqnu_transpt"/>
</dbReference>
<dbReference type="PRINTS" id="PR01130">
    <property type="entry name" value="DERENTRNSPRT"/>
</dbReference>
<keyword evidence="4 7" id="KW-0812">Transmembrane</keyword>
<dbReference type="Pfam" id="PF01733">
    <property type="entry name" value="Nucleoside_tran"/>
    <property type="match status" value="1"/>
</dbReference>
<proteinExistence type="inferred from homology"/>
<name>A0A9N9Q7K6_9HELO</name>
<gene>
    <name evidence="8" type="ORF">HYALB_00012358</name>
</gene>
<evidence type="ECO:0000256" key="3">
    <source>
        <dbReference type="ARBA" id="ARBA00022448"/>
    </source>
</evidence>
<evidence type="ECO:0000256" key="2">
    <source>
        <dbReference type="ARBA" id="ARBA00007965"/>
    </source>
</evidence>
<dbReference type="GO" id="GO:0000329">
    <property type="term" value="C:fungal-type vacuole membrane"/>
    <property type="evidence" value="ECO:0007669"/>
    <property type="project" value="TreeGrafter"/>
</dbReference>
<dbReference type="InterPro" id="IPR036259">
    <property type="entry name" value="MFS_trans_sf"/>
</dbReference>
<dbReference type="EMBL" id="CAJVRM010000223">
    <property type="protein sequence ID" value="CAG8977552.1"/>
    <property type="molecule type" value="Genomic_DNA"/>
</dbReference>
<dbReference type="PIRSF" id="PIRSF016379">
    <property type="entry name" value="ENT"/>
    <property type="match status" value="1"/>
</dbReference>
<feature type="transmembrane region" description="Helical" evidence="7">
    <location>
        <begin position="48"/>
        <end position="73"/>
    </location>
</feature>
<comment type="similarity">
    <text evidence="2">Belongs to the SLC29A/ENT transporter (TC 2.A.57) family.</text>
</comment>
<keyword evidence="5 7" id="KW-1133">Transmembrane helix</keyword>
<evidence type="ECO:0000256" key="5">
    <source>
        <dbReference type="ARBA" id="ARBA00022989"/>
    </source>
</evidence>
<dbReference type="GO" id="GO:0015205">
    <property type="term" value="F:nucleobase transmembrane transporter activity"/>
    <property type="evidence" value="ECO:0007669"/>
    <property type="project" value="TreeGrafter"/>
</dbReference>
<keyword evidence="6 7" id="KW-0472">Membrane</keyword>
<evidence type="ECO:0000313" key="9">
    <source>
        <dbReference type="Proteomes" id="UP000701801"/>
    </source>
</evidence>
<reference evidence="8" key="1">
    <citation type="submission" date="2021-07" db="EMBL/GenBank/DDBJ databases">
        <authorList>
            <person name="Durling M."/>
        </authorList>
    </citation>
    <scope>NUCLEOTIDE SEQUENCE</scope>
</reference>
<feature type="transmembrane region" description="Helical" evidence="7">
    <location>
        <begin position="229"/>
        <end position="251"/>
    </location>
</feature>
<feature type="transmembrane region" description="Helical" evidence="7">
    <location>
        <begin position="118"/>
        <end position="138"/>
    </location>
</feature>
<dbReference type="SUPFAM" id="SSF103473">
    <property type="entry name" value="MFS general substrate transporter"/>
    <property type="match status" value="1"/>
</dbReference>
<dbReference type="Proteomes" id="UP000701801">
    <property type="component" value="Unassembled WGS sequence"/>
</dbReference>
<dbReference type="GO" id="GO:0034257">
    <property type="term" value="F:nicotinamide riboside transmembrane transporter activity"/>
    <property type="evidence" value="ECO:0007669"/>
    <property type="project" value="TreeGrafter"/>
</dbReference>
<comment type="subcellular location">
    <subcellularLocation>
        <location evidence="1">Membrane</location>
        <topology evidence="1">Multi-pass membrane protein</topology>
    </subcellularLocation>
</comment>
<evidence type="ECO:0000256" key="1">
    <source>
        <dbReference type="ARBA" id="ARBA00004141"/>
    </source>
</evidence>
<evidence type="ECO:0000313" key="8">
    <source>
        <dbReference type="EMBL" id="CAG8977552.1"/>
    </source>
</evidence>
<keyword evidence="9" id="KW-1185">Reference proteome</keyword>
<feature type="transmembrane region" description="Helical" evidence="7">
    <location>
        <begin position="285"/>
        <end position="305"/>
    </location>
</feature>
<dbReference type="GO" id="GO:0005886">
    <property type="term" value="C:plasma membrane"/>
    <property type="evidence" value="ECO:0007669"/>
    <property type="project" value="TreeGrafter"/>
</dbReference>
<feature type="transmembrane region" description="Helical" evidence="7">
    <location>
        <begin position="426"/>
        <end position="449"/>
    </location>
</feature>
<evidence type="ECO:0000256" key="4">
    <source>
        <dbReference type="ARBA" id="ARBA00022692"/>
    </source>
</evidence>
<dbReference type="OrthoDB" id="46396at2759"/>
<protein>
    <recommendedName>
        <fullName evidence="10">Nucleoside transporter family</fullName>
    </recommendedName>
</protein>
<feature type="transmembrane region" description="Helical" evidence="7">
    <location>
        <begin position="359"/>
        <end position="376"/>
    </location>
</feature>
<evidence type="ECO:0000256" key="7">
    <source>
        <dbReference type="SAM" id="Phobius"/>
    </source>
</evidence>
<sequence>MDRVRTIFHSPDAEQEYEPLEEDEEVRRPVFILPDEGKTAEPYSRTEYFIFIMLGISQLWAWNMFLAAAPYFQSRFRDNKQILDSFQSAIVSVGCVTNLLSTLILSRLQLKADYPRRIIVALLTNLAVFTLLSISTVFTDMSSVSYLSFTLFMVFSTSVATGLCQNGAFAFASSFGRPEYIQGIMTGQAIAGVLPVIAQIASVWAMPKGDRSSAELQVLAEARTTKNSAFIYFLTAAAVSVITLFVTMPLVRKHKRITALNMLSSIDTLEESRRSVGMRELYRKLFWLAASVFMCFAVTMFFPVFTSKVLSVVPEAKAPRGLTPPVFIPLGFLVWNVGDLAGRLSTGIPYFVTTRPRLLFFYSVLRIGFLPLYYLCNIDGKGAIIKSDVFYLGIVQLFFGATNGWLGSLCMMDAGKWVEEEEREAAGSFMVLNLVGGLTAGSLLSFAVANAH</sequence>
<keyword evidence="3" id="KW-0813">Transport</keyword>
<feature type="transmembrane region" description="Helical" evidence="7">
    <location>
        <begin position="85"/>
        <end position="106"/>
    </location>
</feature>
<accession>A0A9N9Q7K6</accession>
<feature type="transmembrane region" description="Helical" evidence="7">
    <location>
        <begin position="388"/>
        <end position="406"/>
    </location>
</feature>
<dbReference type="AlphaFoldDB" id="A0A9N9Q7K6"/>
<organism evidence="8 9">
    <name type="scientific">Hymenoscyphus albidus</name>
    <dbReference type="NCBI Taxonomy" id="595503"/>
    <lineage>
        <taxon>Eukaryota</taxon>
        <taxon>Fungi</taxon>
        <taxon>Dikarya</taxon>
        <taxon>Ascomycota</taxon>
        <taxon>Pezizomycotina</taxon>
        <taxon>Leotiomycetes</taxon>
        <taxon>Helotiales</taxon>
        <taxon>Helotiaceae</taxon>
        <taxon>Hymenoscyphus</taxon>
    </lineage>
</organism>
<evidence type="ECO:0000256" key="6">
    <source>
        <dbReference type="ARBA" id="ARBA00023136"/>
    </source>
</evidence>
<dbReference type="PANTHER" id="PTHR10332:SF88">
    <property type="entry name" value="EQUILIBRATIVE NUCLEOSIDE TRANSPORTER 1, ISOFORM A"/>
    <property type="match status" value="1"/>
</dbReference>
<feature type="transmembrane region" description="Helical" evidence="7">
    <location>
        <begin position="144"/>
        <end position="172"/>
    </location>
</feature>
<dbReference type="PANTHER" id="PTHR10332">
    <property type="entry name" value="EQUILIBRATIVE NUCLEOSIDE TRANSPORTER"/>
    <property type="match status" value="1"/>
</dbReference>